<accession>A0A1G4ED82</accession>
<dbReference type="VEuPathDB" id="PlasmoDB:PVW1_140086300"/>
<gene>
    <name evidence="1" type="ORF">PVT01_000057200</name>
</gene>
<evidence type="ECO:0000313" key="1">
    <source>
        <dbReference type="EMBL" id="SCA83561.1"/>
    </source>
</evidence>
<organism evidence="1 2">
    <name type="scientific">Plasmodium vivax</name>
    <name type="common">malaria parasite P. vivax</name>
    <dbReference type="NCBI Taxonomy" id="5855"/>
    <lineage>
        <taxon>Eukaryota</taxon>
        <taxon>Sar</taxon>
        <taxon>Alveolata</taxon>
        <taxon>Apicomplexa</taxon>
        <taxon>Aconoidasida</taxon>
        <taxon>Haemosporida</taxon>
        <taxon>Plasmodiidae</taxon>
        <taxon>Plasmodium</taxon>
        <taxon>Plasmodium (Plasmodium)</taxon>
    </lineage>
</organism>
<dbReference type="VEuPathDB" id="PlasmoDB:PVX_053690"/>
<reference evidence="1 2" key="1">
    <citation type="submission" date="2016-07" db="EMBL/GenBank/DDBJ databases">
        <authorList>
            <consortium name="Pathogen Informatics"/>
        </authorList>
    </citation>
    <scope>NUCLEOTIDE SEQUENCE [LARGE SCALE GENOMIC DNA]</scope>
</reference>
<dbReference type="Proteomes" id="UP000196402">
    <property type="component" value="Unassembled WGS sequence"/>
</dbReference>
<protein>
    <submittedName>
        <fullName evidence="1">Vir protein, putative</fullName>
    </submittedName>
</protein>
<name>A0A1G4ED82_PLAVI</name>
<sequence>MDCTTGIEEDSYDFFDNINEYIKHSDNVVSDRSQLDPLDRCDSFSIQHTKNNTDIGKRICEQFIKLYKRLPNVNKDKKDQKYINDWNFLNYWLNNKLKENLVNKSKCVYDFYEGIETHCTGTFSIANTSDLIYNINNDNLNKMNKLYNLYEKYSKLHDALTTKTKDELDASLDPSNDCFYDYVYARYLCVDENTKYCVKLKNFKSNYEKLFTIAKGKEYDFSKNFKHLPENVYNNIMSTALLGTTIGIVPLFGVLYKFTPIGQLFNPKKRTLSNDYSNNGRERKNNPLMVYENEQINFEQERYNIKYHSV</sequence>
<dbReference type="VEuPathDB" id="PlasmoDB:PVPAM_110071000"/>
<dbReference type="InterPro" id="IPR008780">
    <property type="entry name" value="Plasmodium_Vir"/>
</dbReference>
<dbReference type="AlphaFoldDB" id="A0A1G4ED82"/>
<dbReference type="VEuPathDB" id="PlasmoDB:PVP01_0003210"/>
<dbReference type="Pfam" id="PF05795">
    <property type="entry name" value="Plasmodium_Vir"/>
    <property type="match status" value="1"/>
</dbReference>
<dbReference type="EMBL" id="FLYH01000139">
    <property type="protein sequence ID" value="SCA83561.1"/>
    <property type="molecule type" value="Genomic_DNA"/>
</dbReference>
<evidence type="ECO:0000313" key="2">
    <source>
        <dbReference type="Proteomes" id="UP000196402"/>
    </source>
</evidence>
<proteinExistence type="predicted"/>